<name>A0A9W6YMW2_9STRA</name>
<organism evidence="1 2">
    <name type="scientific">Phytophthora fragariaefolia</name>
    <dbReference type="NCBI Taxonomy" id="1490495"/>
    <lineage>
        <taxon>Eukaryota</taxon>
        <taxon>Sar</taxon>
        <taxon>Stramenopiles</taxon>
        <taxon>Oomycota</taxon>
        <taxon>Peronosporomycetes</taxon>
        <taxon>Peronosporales</taxon>
        <taxon>Peronosporaceae</taxon>
        <taxon>Phytophthora</taxon>
    </lineage>
</organism>
<evidence type="ECO:0000313" key="2">
    <source>
        <dbReference type="Proteomes" id="UP001165121"/>
    </source>
</evidence>
<gene>
    <name evidence="1" type="ORF">Pfra01_002915500</name>
</gene>
<proteinExistence type="predicted"/>
<reference evidence="1" key="1">
    <citation type="submission" date="2023-04" db="EMBL/GenBank/DDBJ databases">
        <title>Phytophthora fragariaefolia NBRC 109709.</title>
        <authorList>
            <person name="Ichikawa N."/>
            <person name="Sato H."/>
            <person name="Tonouchi N."/>
        </authorList>
    </citation>
    <scope>NUCLEOTIDE SEQUENCE</scope>
    <source>
        <strain evidence="1">NBRC 109709</strain>
    </source>
</reference>
<accession>A0A9W6YMW2</accession>
<dbReference type="AlphaFoldDB" id="A0A9W6YMW2"/>
<sequence>MEGCSGYDRESESTEAATLGQISDIESIVELPFPSLLAVPRSFQLNEDGFFKYQGRSDLKSLHDKIVNFWKNDHCVKVDIVGTIGYGKSHMLAVLVLLLLLKPIYTKYGSTPFVCYIPDFQRILFGEAAVVAILRRNIQLNMSDFSGQIHTIEDIRAVMRYHKVILVADQWNSIDGPNTECIKTWERLRSCFGTSVCVEIHGMSTNSNPHAVLPKHISQDRIIYNGGFNDDEFRVWLQHHRGIFTEHKDELALLTGKVPLLLSAFRRVYKEGDSWESVVQRVQQDAISVKNWLKLLMIFYANIDANQV</sequence>
<keyword evidence="2" id="KW-1185">Reference proteome</keyword>
<protein>
    <submittedName>
        <fullName evidence="1">Unnamed protein product</fullName>
    </submittedName>
</protein>
<dbReference type="SUPFAM" id="SSF52540">
    <property type="entry name" value="P-loop containing nucleoside triphosphate hydrolases"/>
    <property type="match status" value="1"/>
</dbReference>
<evidence type="ECO:0000313" key="1">
    <source>
        <dbReference type="EMBL" id="GMG14617.1"/>
    </source>
</evidence>
<dbReference type="OrthoDB" id="3009604at2759"/>
<comment type="caution">
    <text evidence="1">The sequence shown here is derived from an EMBL/GenBank/DDBJ whole genome shotgun (WGS) entry which is preliminary data.</text>
</comment>
<dbReference type="InterPro" id="IPR027417">
    <property type="entry name" value="P-loop_NTPase"/>
</dbReference>
<dbReference type="EMBL" id="BSXT01018853">
    <property type="protein sequence ID" value="GMG14617.1"/>
    <property type="molecule type" value="Genomic_DNA"/>
</dbReference>
<dbReference type="Proteomes" id="UP001165121">
    <property type="component" value="Unassembled WGS sequence"/>
</dbReference>